<dbReference type="Proteomes" id="UP000001929">
    <property type="component" value="Chromosome"/>
</dbReference>
<dbReference type="PhylomeDB" id="Q2RYA8"/>
<dbReference type="Pfam" id="PF00015">
    <property type="entry name" value="MCPsignal"/>
    <property type="match status" value="1"/>
</dbReference>
<evidence type="ECO:0000256" key="1">
    <source>
        <dbReference type="ARBA" id="ARBA00023224"/>
    </source>
</evidence>
<dbReference type="Gene3D" id="1.10.287.950">
    <property type="entry name" value="Methyl-accepting chemotaxis protein"/>
    <property type="match status" value="1"/>
</dbReference>
<comment type="similarity">
    <text evidence="2">Belongs to the methyl-accepting chemotaxis (MCP) protein family.</text>
</comment>
<feature type="domain" description="Methyl-accepting transducer" evidence="4">
    <location>
        <begin position="42"/>
        <end position="97"/>
    </location>
</feature>
<reference evidence="5 6" key="1">
    <citation type="journal article" date="2011" name="Stand. Genomic Sci.">
        <title>Complete genome sequence of Rhodospirillum rubrum type strain (S1).</title>
        <authorList>
            <person name="Munk A.C."/>
            <person name="Copeland A."/>
            <person name="Lucas S."/>
            <person name="Lapidus A."/>
            <person name="Del Rio T.G."/>
            <person name="Barry K."/>
            <person name="Detter J.C."/>
            <person name="Hammon N."/>
            <person name="Israni S."/>
            <person name="Pitluck S."/>
            <person name="Brettin T."/>
            <person name="Bruce D."/>
            <person name="Han C."/>
            <person name="Tapia R."/>
            <person name="Gilna P."/>
            <person name="Schmutz J."/>
            <person name="Larimer F."/>
            <person name="Land M."/>
            <person name="Kyrpides N.C."/>
            <person name="Mavromatis K."/>
            <person name="Richardson P."/>
            <person name="Rohde M."/>
            <person name="Goker M."/>
            <person name="Klenk H.P."/>
            <person name="Zhang Y."/>
            <person name="Roberts G.P."/>
            <person name="Reslewic S."/>
            <person name="Schwartz D.C."/>
        </authorList>
    </citation>
    <scope>NUCLEOTIDE SEQUENCE [LARGE SCALE GENOMIC DNA]</scope>
    <source>
        <strain evidence="6">ATCC 11170 / ATH 1.1.1 / DSM 467 / LMG 4362 / NCIMB 8255 / S1</strain>
    </source>
</reference>
<keyword evidence="1 3" id="KW-0807">Transducer</keyword>
<gene>
    <name evidence="5" type="ordered locus">Rru_A0082</name>
</gene>
<dbReference type="PANTHER" id="PTHR32089:SF112">
    <property type="entry name" value="LYSOZYME-LIKE PROTEIN-RELATED"/>
    <property type="match status" value="1"/>
</dbReference>
<evidence type="ECO:0000313" key="5">
    <source>
        <dbReference type="EMBL" id="ABC20887.1"/>
    </source>
</evidence>
<dbReference type="RefSeq" id="WP_011387843.1">
    <property type="nucleotide sequence ID" value="NC_007643.1"/>
</dbReference>
<dbReference type="PATRIC" id="fig|269796.9.peg.135"/>
<dbReference type="KEGG" id="rru:Rru_A0082"/>
<dbReference type="HOGENOM" id="CLU_047366_0_0_5"/>
<proteinExistence type="inferred from homology"/>
<dbReference type="Gene3D" id="3.30.450.20">
    <property type="entry name" value="PAS domain"/>
    <property type="match status" value="1"/>
</dbReference>
<organism evidence="5 6">
    <name type="scientific">Rhodospirillum rubrum (strain ATCC 11170 / ATH 1.1.1 / DSM 467 / LMG 4362 / NCIMB 8255 / S1)</name>
    <dbReference type="NCBI Taxonomy" id="269796"/>
    <lineage>
        <taxon>Bacteria</taxon>
        <taxon>Pseudomonadati</taxon>
        <taxon>Pseudomonadota</taxon>
        <taxon>Alphaproteobacteria</taxon>
        <taxon>Rhodospirillales</taxon>
        <taxon>Rhodospirillaceae</taxon>
        <taxon>Rhodospirillum</taxon>
    </lineage>
</organism>
<evidence type="ECO:0000259" key="4">
    <source>
        <dbReference type="PROSITE" id="PS50111"/>
    </source>
</evidence>
<dbReference type="EMBL" id="CP000230">
    <property type="protein sequence ID" value="ABC20887.1"/>
    <property type="molecule type" value="Genomic_DNA"/>
</dbReference>
<evidence type="ECO:0000256" key="2">
    <source>
        <dbReference type="ARBA" id="ARBA00029447"/>
    </source>
</evidence>
<protein>
    <submittedName>
        <fullName evidence="5">Chemotaxis sensory transducer</fullName>
    </submittedName>
</protein>
<dbReference type="GO" id="GO:0007165">
    <property type="term" value="P:signal transduction"/>
    <property type="evidence" value="ECO:0007669"/>
    <property type="project" value="UniProtKB-KW"/>
</dbReference>
<dbReference type="GO" id="GO:0004888">
    <property type="term" value="F:transmembrane signaling receptor activity"/>
    <property type="evidence" value="ECO:0007669"/>
    <property type="project" value="InterPro"/>
</dbReference>
<dbReference type="GO" id="GO:0016020">
    <property type="term" value="C:membrane"/>
    <property type="evidence" value="ECO:0007669"/>
    <property type="project" value="InterPro"/>
</dbReference>
<dbReference type="PROSITE" id="PS50111">
    <property type="entry name" value="CHEMOTAXIS_TRANSDUC_2"/>
    <property type="match status" value="1"/>
</dbReference>
<dbReference type="PRINTS" id="PR00260">
    <property type="entry name" value="CHEMTRNSDUCR"/>
</dbReference>
<dbReference type="GO" id="GO:0006935">
    <property type="term" value="P:chemotaxis"/>
    <property type="evidence" value="ECO:0007669"/>
    <property type="project" value="InterPro"/>
</dbReference>
<keyword evidence="6" id="KW-1185">Reference proteome</keyword>
<dbReference type="InterPro" id="IPR004089">
    <property type="entry name" value="MCPsignal_dom"/>
</dbReference>
<evidence type="ECO:0000256" key="3">
    <source>
        <dbReference type="PROSITE-ProRule" id="PRU00284"/>
    </source>
</evidence>
<dbReference type="PANTHER" id="PTHR32089">
    <property type="entry name" value="METHYL-ACCEPTING CHEMOTAXIS PROTEIN MCPB"/>
    <property type="match status" value="1"/>
</dbReference>
<dbReference type="AlphaFoldDB" id="Q2RYA8"/>
<evidence type="ECO:0000313" key="6">
    <source>
        <dbReference type="Proteomes" id="UP000001929"/>
    </source>
</evidence>
<dbReference type="SUPFAM" id="SSF58104">
    <property type="entry name" value="Methyl-accepting chemotaxis protein (MCP) signaling domain"/>
    <property type="match status" value="1"/>
</dbReference>
<dbReference type="eggNOG" id="COG0840">
    <property type="taxonomic scope" value="Bacteria"/>
</dbReference>
<name>Q2RYA8_RHORT</name>
<dbReference type="InterPro" id="IPR004090">
    <property type="entry name" value="Chemotax_Me-accpt_rcpt"/>
</dbReference>
<dbReference type="EnsemblBacteria" id="ABC20887">
    <property type="protein sequence ID" value="ABC20887"/>
    <property type="gene ID" value="Rru_A0082"/>
</dbReference>
<accession>Q2RYA8</accession>
<dbReference type="STRING" id="269796.Rru_A0082"/>
<sequence>MTVMATASSVPAPTTEETLDPERIISLTAEVRTTMIEKIAEIRAVTGRTRILALNALIESARAGETGKGFAVVAGEVKGVSDEIAQIAGTLQSELSARVEALERIGRGIVDQLRGQRMVDLALNAVELIDRNLFERTCDVRWWATDSAVVDCLSAPDGPAKAFASKRLGVILAAYTVYLDLWICDGEGRVIASGRPDRYPVHGQSVATTGWFRDALATKSGDDYAVADITRVASLDDQPVATYAAAIREGGLPHGRVLGVLGVHFDWGAQARAIVEGVRLPEGDSWRSRALLLDAKGRVIAASDGKGLLSEQIPLKTEGRTSGHYRLGDGTLIGFHRTPGYETYDGLGWYGCVVQYPIG</sequence>